<sequence length="292" mass="33080">MESPASLINKIISISLLDPRIEAVILTGSRGRDQHIDRYSDVDIELIGYGASELFNDKKWVNHFGHSLIALHLRNLEEHEPDWPTCLVIYEQGRKVDFTFAEPERLQKMKREGLDSTFSRGFVVLLDKSGITDNLASTVNPNSLLPKVPNETQFTDLLSDFWFEAHQVSIALARDELWVAWSRSADMKQFFLSSIELLVSLKSHAKKNVWYNGCKYHEWMPEHFIDALETIFDCSTAQKAALSLHCLMSCFLEATTELSLLLGYDDKQNVGSQMQELVTGILKDNGLIAEGA</sequence>
<dbReference type="EMBL" id="LXEW01000016">
    <property type="protein sequence ID" value="OAT53435.1"/>
    <property type="molecule type" value="Genomic_DNA"/>
</dbReference>
<organism evidence="1 2">
    <name type="scientific">Providencia heimbachae ATCC 35613</name>
    <dbReference type="NCBI Taxonomy" id="1354272"/>
    <lineage>
        <taxon>Bacteria</taxon>
        <taxon>Pseudomonadati</taxon>
        <taxon>Pseudomonadota</taxon>
        <taxon>Gammaproteobacteria</taxon>
        <taxon>Enterobacterales</taxon>
        <taxon>Morganellaceae</taxon>
        <taxon>Providencia</taxon>
    </lineage>
</organism>
<evidence type="ECO:0000313" key="2">
    <source>
        <dbReference type="Proteomes" id="UP000078224"/>
    </source>
</evidence>
<dbReference type="SUPFAM" id="SSF81631">
    <property type="entry name" value="PAP/OAS1 substrate-binding domain"/>
    <property type="match status" value="1"/>
</dbReference>
<dbReference type="InterPro" id="IPR007530">
    <property type="entry name" value="Aminoglycoside_adenylylTfrase"/>
</dbReference>
<reference evidence="1 2" key="1">
    <citation type="submission" date="2016-04" db="EMBL/GenBank/DDBJ databases">
        <title>ATOL: Assembling a taxonomically balanced genome-scale reconstruction of the evolutionary history of the Enterobacteriaceae.</title>
        <authorList>
            <person name="Plunkett G.III."/>
            <person name="Neeno-Eckwall E.C."/>
            <person name="Glasner J.D."/>
            <person name="Perna N.T."/>
        </authorList>
    </citation>
    <scope>NUCLEOTIDE SEQUENCE [LARGE SCALE GENOMIC DNA]</scope>
    <source>
        <strain evidence="1 2">ATCC 35613</strain>
    </source>
</reference>
<comment type="caution">
    <text evidence="1">The sequence shown here is derived from an EMBL/GenBank/DDBJ whole genome shotgun (WGS) entry which is preliminary data.</text>
</comment>
<dbReference type="RefSeq" id="WP_068907974.1">
    <property type="nucleotide sequence ID" value="NZ_LXEW01000016.1"/>
</dbReference>
<dbReference type="SUPFAM" id="SSF81301">
    <property type="entry name" value="Nucleotidyltransferase"/>
    <property type="match status" value="1"/>
</dbReference>
<dbReference type="OrthoDB" id="9776406at2"/>
<accession>A0A1B7JZZ8</accession>
<proteinExistence type="predicted"/>
<name>A0A1B7JZZ8_9GAMM</name>
<dbReference type="PATRIC" id="fig|1354272.4.peg.1146"/>
<dbReference type="InterPro" id="IPR043519">
    <property type="entry name" value="NT_sf"/>
</dbReference>
<dbReference type="Gene3D" id="1.20.120.330">
    <property type="entry name" value="Nucleotidyltransferases domain 2"/>
    <property type="match status" value="1"/>
</dbReference>
<keyword evidence="2" id="KW-1185">Reference proteome</keyword>
<dbReference type="AlphaFoldDB" id="A0A1B7JZZ8"/>
<dbReference type="Proteomes" id="UP000078224">
    <property type="component" value="Unassembled WGS sequence"/>
</dbReference>
<dbReference type="Pfam" id="PF04439">
    <property type="entry name" value="Adenyl_transf"/>
    <property type="match status" value="1"/>
</dbReference>
<evidence type="ECO:0000313" key="1">
    <source>
        <dbReference type="EMBL" id="OAT53435.1"/>
    </source>
</evidence>
<evidence type="ECO:0008006" key="3">
    <source>
        <dbReference type="Google" id="ProtNLM"/>
    </source>
</evidence>
<dbReference type="Gene3D" id="3.30.460.10">
    <property type="entry name" value="Beta Polymerase, domain 2"/>
    <property type="match status" value="1"/>
</dbReference>
<protein>
    <recommendedName>
        <fullName evidence="3">Aminoglycoside adenylyltransferase</fullName>
    </recommendedName>
</protein>
<gene>
    <name evidence="1" type="ORF">M998_1123</name>
</gene>